<organism evidence="1">
    <name type="scientific">Eucalyptus grandis</name>
    <name type="common">Flooded gum</name>
    <dbReference type="NCBI Taxonomy" id="71139"/>
    <lineage>
        <taxon>Eukaryota</taxon>
        <taxon>Viridiplantae</taxon>
        <taxon>Streptophyta</taxon>
        <taxon>Embryophyta</taxon>
        <taxon>Tracheophyta</taxon>
        <taxon>Spermatophyta</taxon>
        <taxon>Magnoliopsida</taxon>
        <taxon>eudicotyledons</taxon>
        <taxon>Gunneridae</taxon>
        <taxon>Pentapetalae</taxon>
        <taxon>rosids</taxon>
        <taxon>malvids</taxon>
        <taxon>Myrtales</taxon>
        <taxon>Myrtaceae</taxon>
        <taxon>Myrtoideae</taxon>
        <taxon>Eucalypteae</taxon>
        <taxon>Eucalyptus</taxon>
    </lineage>
</organism>
<evidence type="ECO:0000313" key="1">
    <source>
        <dbReference type="EMBL" id="KCW60980.1"/>
    </source>
</evidence>
<dbReference type="Gramene" id="KCW60980">
    <property type="protein sequence ID" value="KCW60980"/>
    <property type="gene ID" value="EUGRSUZ_H03721"/>
</dbReference>
<name>A0A059B5Q9_EUCGR</name>
<protein>
    <submittedName>
        <fullName evidence="1">Uncharacterized protein</fullName>
    </submittedName>
</protein>
<dbReference type="AlphaFoldDB" id="A0A059B5Q9"/>
<proteinExistence type="predicted"/>
<dbReference type="EMBL" id="KK198760">
    <property type="protein sequence ID" value="KCW60980.1"/>
    <property type="molecule type" value="Genomic_DNA"/>
</dbReference>
<reference evidence="1" key="1">
    <citation type="submission" date="2013-07" db="EMBL/GenBank/DDBJ databases">
        <title>The genome of Eucalyptus grandis.</title>
        <authorList>
            <person name="Schmutz J."/>
            <person name="Hayes R."/>
            <person name="Myburg A."/>
            <person name="Tuskan G."/>
            <person name="Grattapaglia D."/>
            <person name="Rokhsar D.S."/>
        </authorList>
    </citation>
    <scope>NUCLEOTIDE SEQUENCE</scope>
    <source>
        <tissue evidence="1">Leaf extractions</tissue>
    </source>
</reference>
<accession>A0A059B5Q9</accession>
<sequence length="71" mass="7809">MNLASGLHNLAAMMVIPLDRLLDPKDYGTQSSKIYHVSSNVLFNCIKTLSRRCKTGGATCCAYMVTASNRR</sequence>
<gene>
    <name evidence="1" type="ORF">EUGRSUZ_H03721</name>
</gene>
<dbReference type="InParanoid" id="A0A059B5Q9"/>